<accession>A0A226F0Y9</accession>
<evidence type="ECO:0000313" key="2">
    <source>
        <dbReference type="EMBL" id="OXA63084.1"/>
    </source>
</evidence>
<dbReference type="EMBL" id="LNIX01000001">
    <property type="protein sequence ID" value="OXA63084.1"/>
    <property type="molecule type" value="Genomic_DNA"/>
</dbReference>
<dbReference type="AlphaFoldDB" id="A0A226F0Y9"/>
<keyword evidence="1" id="KW-0732">Signal</keyword>
<sequence length="289" mass="32072">MNCKISSLLLLAVGIACASPTGELLNDAQLDKSVILSKVFQGILLPKVITHLKQSIPQIQENLHSIKLNDPAQLGGFNLSLEYDSGTFPGQRTYGFAAAQDILLHGVSEIVDDFNVAYSTADQTVTITWSAASPSRLRAEGNYELKERYELDLCFYGACNTIVLTTSGLSRWFVDMETPSSSLAITLRMPTVGPMSVVSYEGMVDLASVQLEFEHFVVFTGDELGPEDWEYNSRMGKELVDLRNEAVTREYLNGQYKCMLDHVVNDCTLLDWIKGNWDCLKAEINFSCV</sequence>
<organism evidence="2 3">
    <name type="scientific">Folsomia candida</name>
    <name type="common">Springtail</name>
    <dbReference type="NCBI Taxonomy" id="158441"/>
    <lineage>
        <taxon>Eukaryota</taxon>
        <taxon>Metazoa</taxon>
        <taxon>Ecdysozoa</taxon>
        <taxon>Arthropoda</taxon>
        <taxon>Hexapoda</taxon>
        <taxon>Collembola</taxon>
        <taxon>Entomobryomorpha</taxon>
        <taxon>Isotomoidea</taxon>
        <taxon>Isotomidae</taxon>
        <taxon>Proisotominae</taxon>
        <taxon>Folsomia</taxon>
    </lineage>
</organism>
<comment type="caution">
    <text evidence="2">The sequence shown here is derived from an EMBL/GenBank/DDBJ whole genome shotgun (WGS) entry which is preliminary data.</text>
</comment>
<proteinExistence type="predicted"/>
<evidence type="ECO:0000256" key="1">
    <source>
        <dbReference type="SAM" id="SignalP"/>
    </source>
</evidence>
<dbReference type="PROSITE" id="PS51257">
    <property type="entry name" value="PROKAR_LIPOPROTEIN"/>
    <property type="match status" value="1"/>
</dbReference>
<evidence type="ECO:0000313" key="3">
    <source>
        <dbReference type="Proteomes" id="UP000198287"/>
    </source>
</evidence>
<keyword evidence="3" id="KW-1185">Reference proteome</keyword>
<reference evidence="2 3" key="1">
    <citation type="submission" date="2015-12" db="EMBL/GenBank/DDBJ databases">
        <title>The genome of Folsomia candida.</title>
        <authorList>
            <person name="Faddeeva A."/>
            <person name="Derks M.F."/>
            <person name="Anvar Y."/>
            <person name="Smit S."/>
            <person name="Van Straalen N."/>
            <person name="Roelofs D."/>
        </authorList>
    </citation>
    <scope>NUCLEOTIDE SEQUENCE [LARGE SCALE GENOMIC DNA]</scope>
    <source>
        <strain evidence="2 3">VU population</strain>
        <tissue evidence="2">Whole body</tissue>
    </source>
</reference>
<feature type="chain" id="PRO_5012511114" evidence="1">
    <location>
        <begin position="19"/>
        <end position="289"/>
    </location>
</feature>
<protein>
    <submittedName>
        <fullName evidence="2">Uncharacterized protein</fullName>
    </submittedName>
</protein>
<gene>
    <name evidence="2" type="ORF">Fcan01_01461</name>
</gene>
<feature type="signal peptide" evidence="1">
    <location>
        <begin position="1"/>
        <end position="18"/>
    </location>
</feature>
<name>A0A226F0Y9_FOLCA</name>
<dbReference type="Proteomes" id="UP000198287">
    <property type="component" value="Unassembled WGS sequence"/>
</dbReference>